<evidence type="ECO:0000256" key="2">
    <source>
        <dbReference type="ARBA" id="ARBA00006040"/>
    </source>
</evidence>
<gene>
    <name evidence="9" type="ORF">UFOPK2761_00010</name>
</gene>
<evidence type="ECO:0000256" key="4">
    <source>
        <dbReference type="ARBA" id="ARBA00022723"/>
    </source>
</evidence>
<dbReference type="SUPFAM" id="SSF55486">
    <property type="entry name" value="Metalloproteases ('zincins'), catalytic domain"/>
    <property type="match status" value="1"/>
</dbReference>
<dbReference type="Gene3D" id="1.10.1370.10">
    <property type="entry name" value="Neurolysin, domain 3"/>
    <property type="match status" value="1"/>
</dbReference>
<evidence type="ECO:0000313" key="9">
    <source>
        <dbReference type="EMBL" id="CAB4724050.1"/>
    </source>
</evidence>
<evidence type="ECO:0000256" key="6">
    <source>
        <dbReference type="ARBA" id="ARBA00022833"/>
    </source>
</evidence>
<evidence type="ECO:0000256" key="3">
    <source>
        <dbReference type="ARBA" id="ARBA00022670"/>
    </source>
</evidence>
<dbReference type="PANTHER" id="PTHR11804:SF84">
    <property type="entry name" value="SACCHAROLYSIN"/>
    <property type="match status" value="1"/>
</dbReference>
<accession>A0A6J6RNI5</accession>
<dbReference type="PANTHER" id="PTHR11804">
    <property type="entry name" value="PROTEASE M3 THIMET OLIGOPEPTIDASE-RELATED"/>
    <property type="match status" value="1"/>
</dbReference>
<dbReference type="CDD" id="cd06455">
    <property type="entry name" value="M3A_TOP"/>
    <property type="match status" value="1"/>
</dbReference>
<keyword evidence="4" id="KW-0479">Metal-binding</keyword>
<dbReference type="AlphaFoldDB" id="A0A6J6RNI5"/>
<sequence>MYGTPGRLGGSGLGTVTRVSHLEPLTLPATDDLEAWNGFLDTRVLGGLEEARGLVAVLRETPAGDPETLLIWNDVHVALANAFAVAGLLSQVHPDGELRERAEGYEQQLHELRTTLMLDPVVYAVLSAAPTDGLPDGADRVLADALRSFRRSGVDRDERTRERLRELSARETDLGQAFSRNIRDGAGETRVPASALAGLPDDYVEAHPADEDGKVTITTGYPDTNPFLMFSADPKARHAVMHTFLNIGWPANDPVLHDLLRVRDEQARLLGYASWPDFDAEVKMIGTGDAVAAFIDKIAEDATASAERDAALLLERARQDHPGLGRLDVADARYYGEVVRRERFDVDGQAVRRYFASDRVRAGLLEVTGRLFGLEYVPVPDAPSWHTEVATYDVRLVESGDLLGRIHLDLHPRAGKYNHAAQFDLVRGVGGRQLPEGVLVCNFGRTRMDHSEVVTLFHEFGHLLHHVLAGRHPWVRFSGVATEWDFVEAPSQMLEEWAWDHGVLSSFAVDEAGEPIPAALVERMRAADELGKGYYARTQMYYAAVSYRFHAELPVDLTRRSQELSDRYAVWAQLPGTHFHCGFGHLEGYGSGYYTYMWSLVIAKDLFSAFDEGDLFARDVATRYRDTVLAAGGSRDAADLVESFLGRPYDSRAFTAWLEG</sequence>
<evidence type="ECO:0000256" key="5">
    <source>
        <dbReference type="ARBA" id="ARBA00022801"/>
    </source>
</evidence>
<keyword evidence="6" id="KW-0862">Zinc</keyword>
<dbReference type="Gene3D" id="3.40.390.10">
    <property type="entry name" value="Collagenase (Catalytic Domain)"/>
    <property type="match status" value="1"/>
</dbReference>
<dbReference type="GO" id="GO:0006508">
    <property type="term" value="P:proteolysis"/>
    <property type="evidence" value="ECO:0007669"/>
    <property type="project" value="UniProtKB-KW"/>
</dbReference>
<dbReference type="GO" id="GO:0006518">
    <property type="term" value="P:peptide metabolic process"/>
    <property type="evidence" value="ECO:0007669"/>
    <property type="project" value="TreeGrafter"/>
</dbReference>
<protein>
    <submittedName>
        <fullName evidence="9">Unannotated protein</fullName>
    </submittedName>
</protein>
<dbReference type="InterPro" id="IPR001567">
    <property type="entry name" value="Pept_M3A_M3B_dom"/>
</dbReference>
<dbReference type="GO" id="GO:0004222">
    <property type="term" value="F:metalloendopeptidase activity"/>
    <property type="evidence" value="ECO:0007669"/>
    <property type="project" value="InterPro"/>
</dbReference>
<proteinExistence type="inferred from homology"/>
<dbReference type="InterPro" id="IPR024077">
    <property type="entry name" value="Neurolysin/TOP_dom2"/>
</dbReference>
<comment type="similarity">
    <text evidence="2">Belongs to the peptidase M3 family.</text>
</comment>
<dbReference type="GO" id="GO:0046872">
    <property type="term" value="F:metal ion binding"/>
    <property type="evidence" value="ECO:0007669"/>
    <property type="project" value="UniProtKB-KW"/>
</dbReference>
<reference evidence="9" key="1">
    <citation type="submission" date="2020-05" db="EMBL/GenBank/DDBJ databases">
        <authorList>
            <person name="Chiriac C."/>
            <person name="Salcher M."/>
            <person name="Ghai R."/>
            <person name="Kavagutti S V."/>
        </authorList>
    </citation>
    <scope>NUCLEOTIDE SEQUENCE</scope>
</reference>
<keyword evidence="5" id="KW-0378">Hydrolase</keyword>
<feature type="domain" description="Peptidase M3A/M3B catalytic" evidence="8">
    <location>
        <begin position="228"/>
        <end position="655"/>
    </location>
</feature>
<keyword evidence="3" id="KW-0645">Protease</keyword>
<dbReference type="InterPro" id="IPR024079">
    <property type="entry name" value="MetalloPept_cat_dom_sf"/>
</dbReference>
<evidence type="ECO:0000256" key="1">
    <source>
        <dbReference type="ARBA" id="ARBA00001947"/>
    </source>
</evidence>
<organism evidence="9">
    <name type="scientific">freshwater metagenome</name>
    <dbReference type="NCBI Taxonomy" id="449393"/>
    <lineage>
        <taxon>unclassified sequences</taxon>
        <taxon>metagenomes</taxon>
        <taxon>ecological metagenomes</taxon>
    </lineage>
</organism>
<comment type="cofactor">
    <cofactor evidence="1">
        <name>Zn(2+)</name>
        <dbReference type="ChEBI" id="CHEBI:29105"/>
    </cofactor>
</comment>
<keyword evidence="7" id="KW-0482">Metalloprotease</keyword>
<dbReference type="InterPro" id="IPR045090">
    <property type="entry name" value="Pept_M3A_M3B"/>
</dbReference>
<evidence type="ECO:0000256" key="7">
    <source>
        <dbReference type="ARBA" id="ARBA00023049"/>
    </source>
</evidence>
<evidence type="ECO:0000259" key="8">
    <source>
        <dbReference type="Pfam" id="PF01432"/>
    </source>
</evidence>
<name>A0A6J6RNI5_9ZZZZ</name>
<dbReference type="EMBL" id="CAEZYQ010000001">
    <property type="protein sequence ID" value="CAB4724050.1"/>
    <property type="molecule type" value="Genomic_DNA"/>
</dbReference>
<dbReference type="Pfam" id="PF01432">
    <property type="entry name" value="Peptidase_M3"/>
    <property type="match status" value="1"/>
</dbReference>